<reference evidence="3 4" key="1">
    <citation type="submission" date="2019-02" db="EMBL/GenBank/DDBJ databases">
        <title>Genomic Encyclopedia of Type Strains, Phase IV (KMG-IV): sequencing the most valuable type-strain genomes for metagenomic binning, comparative biology and taxonomic classification.</title>
        <authorList>
            <person name="Goeker M."/>
        </authorList>
    </citation>
    <scope>NUCLEOTIDE SEQUENCE [LARGE SCALE GENOMIC DNA]</scope>
    <source>
        <strain evidence="3 4">DSM 18116</strain>
    </source>
</reference>
<keyword evidence="2" id="KW-0812">Transmembrane</keyword>
<evidence type="ECO:0000256" key="1">
    <source>
        <dbReference type="SAM" id="MobiDB-lite"/>
    </source>
</evidence>
<evidence type="ECO:0000313" key="4">
    <source>
        <dbReference type="Proteomes" id="UP000293874"/>
    </source>
</evidence>
<dbReference type="AlphaFoldDB" id="A0A4Q7MM46"/>
<protein>
    <submittedName>
        <fullName evidence="3">Uncharacterized protein</fullName>
    </submittedName>
</protein>
<accession>A0A4Q7MM46</accession>
<feature type="region of interest" description="Disordered" evidence="1">
    <location>
        <begin position="115"/>
        <end position="141"/>
    </location>
</feature>
<feature type="transmembrane region" description="Helical" evidence="2">
    <location>
        <begin position="88"/>
        <end position="106"/>
    </location>
</feature>
<keyword evidence="2" id="KW-0472">Membrane</keyword>
<sequence length="305" mass="32986">MEPTIQHKLANLEIAPPQGGWELLSARLVTEYDQTEIRLAQTLNDTALTPPSGAWAAIATGLPSEEELITTPVQPAPARVVSFPFGKVAVAAAVLIVISFAGWFMLSSDNTTAPVAQTDAPPGNNVQAQPNAPSNSPNRITTPPAIAQEIPAERTRPLDVEQKEIENNTLITDVTEDNQPIDQDLPAAEPSLVRSQNLSTAAVSIPNRAYRDAAGKVVMDMNLLTTPGTQYVTVTAPNGEQTRISRKFLPVLTFINTGADNGQFNSSFKQKIQELRKQLLQQASFVPSAANFLDIMELKELLQDK</sequence>
<keyword evidence="4" id="KW-1185">Reference proteome</keyword>
<keyword evidence="2" id="KW-1133">Transmembrane helix</keyword>
<proteinExistence type="predicted"/>
<dbReference type="OrthoDB" id="645896at2"/>
<gene>
    <name evidence="3" type="ORF">EV199_5233</name>
</gene>
<dbReference type="EMBL" id="SGXA01000003">
    <property type="protein sequence ID" value="RZS69396.1"/>
    <property type="molecule type" value="Genomic_DNA"/>
</dbReference>
<dbReference type="Proteomes" id="UP000293874">
    <property type="component" value="Unassembled WGS sequence"/>
</dbReference>
<dbReference type="RefSeq" id="WP_130543731.1">
    <property type="nucleotide sequence ID" value="NZ_CP042431.1"/>
</dbReference>
<name>A0A4Q7MM46_9BACT</name>
<comment type="caution">
    <text evidence="3">The sequence shown here is derived from an EMBL/GenBank/DDBJ whole genome shotgun (WGS) entry which is preliminary data.</text>
</comment>
<evidence type="ECO:0000313" key="3">
    <source>
        <dbReference type="EMBL" id="RZS69396.1"/>
    </source>
</evidence>
<evidence type="ECO:0000256" key="2">
    <source>
        <dbReference type="SAM" id="Phobius"/>
    </source>
</evidence>
<feature type="compositionally biased region" description="Polar residues" evidence="1">
    <location>
        <begin position="124"/>
        <end position="141"/>
    </location>
</feature>
<organism evidence="3 4">
    <name type="scientific">Pseudobacter ginsenosidimutans</name>
    <dbReference type="NCBI Taxonomy" id="661488"/>
    <lineage>
        <taxon>Bacteria</taxon>
        <taxon>Pseudomonadati</taxon>
        <taxon>Bacteroidota</taxon>
        <taxon>Chitinophagia</taxon>
        <taxon>Chitinophagales</taxon>
        <taxon>Chitinophagaceae</taxon>
        <taxon>Pseudobacter</taxon>
    </lineage>
</organism>